<proteinExistence type="predicted"/>
<reference evidence="1 2" key="1">
    <citation type="submission" date="2013-04" db="EMBL/GenBank/DDBJ databases">
        <title>Oceanococcus atlanticus 22II-S10r2 Genome Sequencing.</title>
        <authorList>
            <person name="Lai Q."/>
            <person name="Li G."/>
            <person name="Shao Z."/>
        </authorList>
    </citation>
    <scope>NUCLEOTIDE SEQUENCE [LARGE SCALE GENOMIC DNA]</scope>
    <source>
        <strain evidence="1 2">22II-S10r2</strain>
    </source>
</reference>
<dbReference type="AlphaFoldDB" id="A0A1Y1SJG3"/>
<organism evidence="1 2">
    <name type="scientific">Oceanococcus atlanticus</name>
    <dbReference type="NCBI Taxonomy" id="1317117"/>
    <lineage>
        <taxon>Bacteria</taxon>
        <taxon>Pseudomonadati</taxon>
        <taxon>Pseudomonadota</taxon>
        <taxon>Gammaproteobacteria</taxon>
        <taxon>Chromatiales</taxon>
        <taxon>Oceanococcaceae</taxon>
        <taxon>Oceanococcus</taxon>
    </lineage>
</organism>
<accession>A0A1Y1SJG3</accession>
<name>A0A1Y1SJG3_9GAMM</name>
<evidence type="ECO:0000313" key="1">
    <source>
        <dbReference type="EMBL" id="ORE89421.1"/>
    </source>
</evidence>
<gene>
    <name evidence="1" type="ORF">ATO7_06060</name>
</gene>
<dbReference type="EMBL" id="AQQV01000001">
    <property type="protein sequence ID" value="ORE89421.1"/>
    <property type="molecule type" value="Genomic_DNA"/>
</dbReference>
<dbReference type="OrthoDB" id="7068763at2"/>
<dbReference type="RefSeq" id="WP_083560512.1">
    <property type="nucleotide sequence ID" value="NZ_AQQV01000001.1"/>
</dbReference>
<keyword evidence="2" id="KW-1185">Reference proteome</keyword>
<protein>
    <submittedName>
        <fullName evidence="1">Uncharacterized protein</fullName>
    </submittedName>
</protein>
<sequence length="70" mass="7654">MAADLSELKTRLGDAELGALAELDEADVARLCQLFDAAREHQATTLQQASEQALKHIPALLRPAVRKLLF</sequence>
<dbReference type="STRING" id="1317117.ATO7_06060"/>
<dbReference type="Proteomes" id="UP000192342">
    <property type="component" value="Unassembled WGS sequence"/>
</dbReference>
<comment type="caution">
    <text evidence="1">The sequence shown here is derived from an EMBL/GenBank/DDBJ whole genome shotgun (WGS) entry which is preliminary data.</text>
</comment>
<evidence type="ECO:0000313" key="2">
    <source>
        <dbReference type="Proteomes" id="UP000192342"/>
    </source>
</evidence>